<dbReference type="AlphaFoldDB" id="A0A0F9RV14"/>
<evidence type="ECO:0000313" key="1">
    <source>
        <dbReference type="EMBL" id="KKN58644.1"/>
    </source>
</evidence>
<sequence length="85" mass="10153">MEYYYPRCGNKKIIKYTTSFNCPKCLDNEEFPLEFDMEDFHTIEDKSEILSVREKLAFLKAVEVDFKDPAKRKAFLKCIEEDVEK</sequence>
<gene>
    <name evidence="1" type="ORF">LCGC14_0550110</name>
</gene>
<name>A0A0F9RV14_9ZZZZ</name>
<protein>
    <submittedName>
        <fullName evidence="1">Uncharacterized protein</fullName>
    </submittedName>
</protein>
<comment type="caution">
    <text evidence="1">The sequence shown here is derived from an EMBL/GenBank/DDBJ whole genome shotgun (WGS) entry which is preliminary data.</text>
</comment>
<accession>A0A0F9RV14</accession>
<organism evidence="1">
    <name type="scientific">marine sediment metagenome</name>
    <dbReference type="NCBI Taxonomy" id="412755"/>
    <lineage>
        <taxon>unclassified sequences</taxon>
        <taxon>metagenomes</taxon>
        <taxon>ecological metagenomes</taxon>
    </lineage>
</organism>
<reference evidence="1" key="1">
    <citation type="journal article" date="2015" name="Nature">
        <title>Complex archaea that bridge the gap between prokaryotes and eukaryotes.</title>
        <authorList>
            <person name="Spang A."/>
            <person name="Saw J.H."/>
            <person name="Jorgensen S.L."/>
            <person name="Zaremba-Niedzwiedzka K."/>
            <person name="Martijn J."/>
            <person name="Lind A.E."/>
            <person name="van Eijk R."/>
            <person name="Schleper C."/>
            <person name="Guy L."/>
            <person name="Ettema T.J."/>
        </authorList>
    </citation>
    <scope>NUCLEOTIDE SEQUENCE</scope>
</reference>
<proteinExistence type="predicted"/>
<dbReference type="EMBL" id="LAZR01000753">
    <property type="protein sequence ID" value="KKN58644.1"/>
    <property type="molecule type" value="Genomic_DNA"/>
</dbReference>